<feature type="transmembrane region" description="Helical" evidence="8">
    <location>
        <begin position="333"/>
        <end position="353"/>
    </location>
</feature>
<evidence type="ECO:0000313" key="10">
    <source>
        <dbReference type="Proteomes" id="UP000520156"/>
    </source>
</evidence>
<comment type="caution">
    <text evidence="9">The sequence shown here is derived from an EMBL/GenBank/DDBJ whole genome shotgun (WGS) entry which is preliminary data.</text>
</comment>
<dbReference type="SUPFAM" id="SSF82693">
    <property type="entry name" value="Multidrug efflux transporter AcrB pore domain, PN1, PN2, PC1 and PC2 subdomains"/>
    <property type="match status" value="3"/>
</dbReference>
<evidence type="ECO:0000256" key="1">
    <source>
        <dbReference type="ARBA" id="ARBA00004429"/>
    </source>
</evidence>
<dbReference type="SUPFAM" id="SSF82866">
    <property type="entry name" value="Multidrug efflux transporter AcrB transmembrane domain"/>
    <property type="match status" value="2"/>
</dbReference>
<dbReference type="Proteomes" id="UP000520156">
    <property type="component" value="Unassembled WGS sequence"/>
</dbReference>
<dbReference type="InterPro" id="IPR027463">
    <property type="entry name" value="AcrB_DN_DC_subdom"/>
</dbReference>
<dbReference type="InterPro" id="IPR001036">
    <property type="entry name" value="Acrflvin-R"/>
</dbReference>
<evidence type="ECO:0000256" key="3">
    <source>
        <dbReference type="ARBA" id="ARBA00022475"/>
    </source>
</evidence>
<evidence type="ECO:0000256" key="8">
    <source>
        <dbReference type="SAM" id="Phobius"/>
    </source>
</evidence>
<dbReference type="Gene3D" id="3.30.70.1320">
    <property type="entry name" value="Multidrug efflux transporter AcrB pore domain like"/>
    <property type="match status" value="1"/>
</dbReference>
<gene>
    <name evidence="9" type="ORF">H7F49_06720</name>
</gene>
<dbReference type="RefSeq" id="WP_185682801.1">
    <property type="nucleotide sequence ID" value="NZ_JACLAU010000006.1"/>
</dbReference>
<reference evidence="9 10" key="1">
    <citation type="submission" date="2020-08" db="EMBL/GenBank/DDBJ databases">
        <title>The genome sequence of Novosphingobium flavum 4Y4.</title>
        <authorList>
            <person name="Liu Y."/>
        </authorList>
    </citation>
    <scope>NUCLEOTIDE SEQUENCE [LARGE SCALE GENOMIC DNA]</scope>
    <source>
        <strain evidence="9 10">4Y4</strain>
    </source>
</reference>
<dbReference type="GO" id="GO:0005886">
    <property type="term" value="C:plasma membrane"/>
    <property type="evidence" value="ECO:0007669"/>
    <property type="project" value="UniProtKB-SubCell"/>
</dbReference>
<feature type="transmembrane region" description="Helical" evidence="8">
    <location>
        <begin position="463"/>
        <end position="486"/>
    </location>
</feature>
<dbReference type="SUPFAM" id="SSF82714">
    <property type="entry name" value="Multidrug efflux transporter AcrB TolC docking domain, DN and DC subdomains"/>
    <property type="match status" value="2"/>
</dbReference>
<sequence>MILSDLAIRRPVVAAVMAILLTVIGVVGFLGLPVREYPDTDPPVVSVSTTYTGASAQVVENRITQPLEDRLAGIDGIDSIASRSQDGRSDITIEFRPGRDVDSAANDVRDRVGGAASTLPEDALAPEVRKVDADAQPIMFLFVRAPGWDQVKLGEFAERQVIDRLATVDGVAQLNQIGLARPAMRIWLDPGRLAAFRLTPRDVESALRNQNVELPAGRIEGQAQNLSLRVRRGFTTPADFRTLVIGRGADGYLVRLGDVARIEEGAENPYSAFRFNGQEGVGIGVVRQSGANTLAVAQAIKRAVDQLRKDLPPGVEILYGSDSSLFIDQAIKGVWHTLLEAAVLVTVVIFLFLGSGRATLIPAVTVPICLIGTFAVLWLLGYSINLLTLLAMVLAIGLVVDDAIVVLENVHHRIEEGEPPLVAAFRGAREVGFAVIATTLVVCAVFVPVMFLAGQTGLLFRELAATMIASVAISGFLALTLAPMLCSKLLRPTAREGFSAKVEGVLDRITAAYARALDQVLTSAKPLAIGVLVLLVGSAGLFLTLPSELAPPEDTGIVDIRLTAPEGTGYAQLDRWMQQVEKAIVPLVGKGPVRGMNARLPGGFGAGASEDFDTGNVGIFLKHWDERSQSSQEVARELNRKLGQVAALRGNATVRASLARGRGQPISFVIAGTTYEDLAVARDRILAAARDNPGILNLDADYIETKPQTLIDVDRQRAGDLGISVDDVSQALQTLMGSRRVTTYVRDGKEYRVIVQADASERSSEAKLDTVYLRARAGNLVPLSSVVHLRESATAKELGRYNKLRAITLQGGLAPGYTLGQALAFLEAQAAQSPEVIAVGYKGESQSLKQTGGSIWIVFGLTVGVIYLLLAAQFESFIHPAVIISAVPLAVAGGVIGLAAAGMTINLFSQIGIVMLVGLAAKNGVLIIEYANQLRDQGKPVGDAIREASVRRIRPILMTSLATVAGAVPLALSHGAGAGARGAIGVVIVFGVTIATVVTLFVVPVLYRWLAPYTASPQAVARTLRQLDDRGLDDRAAVADGPDYAAAA</sequence>
<keyword evidence="5 8" id="KW-0812">Transmembrane</keyword>
<keyword evidence="6 8" id="KW-1133">Transmembrane helix</keyword>
<dbReference type="Gene3D" id="3.30.70.1440">
    <property type="entry name" value="Multidrug efflux transporter AcrB pore domain"/>
    <property type="match status" value="1"/>
</dbReference>
<evidence type="ECO:0000256" key="4">
    <source>
        <dbReference type="ARBA" id="ARBA00022519"/>
    </source>
</evidence>
<dbReference type="EMBL" id="JACLAU010000006">
    <property type="protein sequence ID" value="MBC2651390.1"/>
    <property type="molecule type" value="Genomic_DNA"/>
</dbReference>
<keyword evidence="10" id="KW-1185">Reference proteome</keyword>
<proteinExistence type="predicted"/>
<dbReference type="GO" id="GO:0042910">
    <property type="term" value="F:xenobiotic transmembrane transporter activity"/>
    <property type="evidence" value="ECO:0007669"/>
    <property type="project" value="TreeGrafter"/>
</dbReference>
<dbReference type="Gene3D" id="1.20.1640.10">
    <property type="entry name" value="Multidrug efflux transporter AcrB transmembrane domain"/>
    <property type="match status" value="2"/>
</dbReference>
<feature type="transmembrane region" description="Helical" evidence="8">
    <location>
        <begin position="527"/>
        <end position="545"/>
    </location>
</feature>
<evidence type="ECO:0000256" key="7">
    <source>
        <dbReference type="ARBA" id="ARBA00023136"/>
    </source>
</evidence>
<evidence type="ECO:0000313" key="9">
    <source>
        <dbReference type="EMBL" id="MBC2651390.1"/>
    </source>
</evidence>
<dbReference type="Gene3D" id="3.30.2090.10">
    <property type="entry name" value="Multidrug efflux transporter AcrB TolC docking domain, DN and DC subdomains"/>
    <property type="match status" value="2"/>
</dbReference>
<feature type="transmembrane region" description="Helical" evidence="8">
    <location>
        <begin position="431"/>
        <end position="451"/>
    </location>
</feature>
<organism evidence="9 10">
    <name type="scientific">Novosphingobium aerophilum</name>
    <dbReference type="NCBI Taxonomy" id="2839843"/>
    <lineage>
        <taxon>Bacteria</taxon>
        <taxon>Pseudomonadati</taxon>
        <taxon>Pseudomonadota</taxon>
        <taxon>Alphaproteobacteria</taxon>
        <taxon>Sphingomonadales</taxon>
        <taxon>Sphingomonadaceae</taxon>
        <taxon>Novosphingobium</taxon>
    </lineage>
</organism>
<evidence type="ECO:0000256" key="6">
    <source>
        <dbReference type="ARBA" id="ARBA00022989"/>
    </source>
</evidence>
<dbReference type="AlphaFoldDB" id="A0A7X1F6Q9"/>
<keyword evidence="3" id="KW-1003">Cell membrane</keyword>
<evidence type="ECO:0000256" key="2">
    <source>
        <dbReference type="ARBA" id="ARBA00022448"/>
    </source>
</evidence>
<evidence type="ECO:0000256" key="5">
    <source>
        <dbReference type="ARBA" id="ARBA00022692"/>
    </source>
</evidence>
<name>A0A7X1F6Q9_9SPHN</name>
<feature type="transmembrane region" description="Helical" evidence="8">
    <location>
        <begin position="911"/>
        <end position="932"/>
    </location>
</feature>
<protein>
    <submittedName>
        <fullName evidence="9">Efflux RND transporter permease subunit</fullName>
    </submittedName>
</protein>
<keyword evidence="7 8" id="KW-0472">Membrane</keyword>
<dbReference type="PANTHER" id="PTHR32063">
    <property type="match status" value="1"/>
</dbReference>
<feature type="transmembrane region" description="Helical" evidence="8">
    <location>
        <begin position="12"/>
        <end position="32"/>
    </location>
</feature>
<comment type="subcellular location">
    <subcellularLocation>
        <location evidence="1">Cell inner membrane</location>
        <topology evidence="1">Multi-pass membrane protein</topology>
    </subcellularLocation>
</comment>
<dbReference type="Pfam" id="PF00873">
    <property type="entry name" value="ACR_tran"/>
    <property type="match status" value="1"/>
</dbReference>
<dbReference type="PRINTS" id="PR00702">
    <property type="entry name" value="ACRIFLAVINRP"/>
</dbReference>
<feature type="transmembrane region" description="Helical" evidence="8">
    <location>
        <begin position="953"/>
        <end position="972"/>
    </location>
</feature>
<keyword evidence="4" id="KW-0997">Cell inner membrane</keyword>
<keyword evidence="2" id="KW-0813">Transport</keyword>
<feature type="transmembrane region" description="Helical" evidence="8">
    <location>
        <begin position="386"/>
        <end position="410"/>
    </location>
</feature>
<accession>A0A7X1F6Q9</accession>
<feature type="transmembrane region" description="Helical" evidence="8">
    <location>
        <begin position="360"/>
        <end position="380"/>
    </location>
</feature>
<feature type="transmembrane region" description="Helical" evidence="8">
    <location>
        <begin position="853"/>
        <end position="870"/>
    </location>
</feature>
<dbReference type="FunFam" id="1.20.1640.10:FF:000001">
    <property type="entry name" value="Efflux pump membrane transporter"/>
    <property type="match status" value="1"/>
</dbReference>
<feature type="transmembrane region" description="Helical" evidence="8">
    <location>
        <begin position="984"/>
        <end position="1007"/>
    </location>
</feature>
<feature type="transmembrane region" description="Helical" evidence="8">
    <location>
        <begin position="882"/>
        <end position="905"/>
    </location>
</feature>
<dbReference type="PANTHER" id="PTHR32063:SF14">
    <property type="entry name" value="BLL4319 PROTEIN"/>
    <property type="match status" value="1"/>
</dbReference>
<dbReference type="Gene3D" id="3.30.70.1430">
    <property type="entry name" value="Multidrug efflux transporter AcrB pore domain"/>
    <property type="match status" value="2"/>
</dbReference>